<evidence type="ECO:0000313" key="2">
    <source>
        <dbReference type="EMBL" id="KAJ3576482.1"/>
    </source>
</evidence>
<reference evidence="2" key="1">
    <citation type="submission" date="2022-07" db="EMBL/GenBank/DDBJ databases">
        <title>Genome Sequence of Xylaria arbuscula.</title>
        <authorList>
            <person name="Buettner E."/>
        </authorList>
    </citation>
    <scope>NUCLEOTIDE SEQUENCE</scope>
    <source>
        <strain evidence="2">VT107</strain>
    </source>
</reference>
<feature type="compositionally biased region" description="Polar residues" evidence="1">
    <location>
        <begin position="633"/>
        <end position="652"/>
    </location>
</feature>
<feature type="compositionally biased region" description="Acidic residues" evidence="1">
    <location>
        <begin position="666"/>
        <end position="681"/>
    </location>
</feature>
<gene>
    <name evidence="2" type="ORF">NPX13_g3687</name>
</gene>
<evidence type="ECO:0000256" key="1">
    <source>
        <dbReference type="SAM" id="MobiDB-lite"/>
    </source>
</evidence>
<dbReference type="AlphaFoldDB" id="A0A9W8TPB2"/>
<feature type="compositionally biased region" description="Basic and acidic residues" evidence="1">
    <location>
        <begin position="655"/>
        <end position="665"/>
    </location>
</feature>
<dbReference type="VEuPathDB" id="FungiDB:F4678DRAFT_480943"/>
<organism evidence="2 3">
    <name type="scientific">Xylaria arbuscula</name>
    <dbReference type="NCBI Taxonomy" id="114810"/>
    <lineage>
        <taxon>Eukaryota</taxon>
        <taxon>Fungi</taxon>
        <taxon>Dikarya</taxon>
        <taxon>Ascomycota</taxon>
        <taxon>Pezizomycotina</taxon>
        <taxon>Sordariomycetes</taxon>
        <taxon>Xylariomycetidae</taxon>
        <taxon>Xylariales</taxon>
        <taxon>Xylariaceae</taxon>
        <taxon>Xylaria</taxon>
    </lineage>
</organism>
<evidence type="ECO:0000313" key="3">
    <source>
        <dbReference type="Proteomes" id="UP001148614"/>
    </source>
</evidence>
<keyword evidence="3" id="KW-1185">Reference proteome</keyword>
<name>A0A9W8TPB2_9PEZI</name>
<proteinExistence type="predicted"/>
<accession>A0A9W8TPB2</accession>
<comment type="caution">
    <text evidence="2">The sequence shown here is derived from an EMBL/GenBank/DDBJ whole genome shotgun (WGS) entry which is preliminary data.</text>
</comment>
<protein>
    <submittedName>
        <fullName evidence="2">Uncharacterized protein</fullName>
    </submittedName>
</protein>
<feature type="region of interest" description="Disordered" evidence="1">
    <location>
        <begin position="633"/>
        <end position="685"/>
    </location>
</feature>
<dbReference type="EMBL" id="JANPWZ010000474">
    <property type="protein sequence ID" value="KAJ3576482.1"/>
    <property type="molecule type" value="Genomic_DNA"/>
</dbReference>
<dbReference type="VEuPathDB" id="FungiDB:F4678DRAFT_438335"/>
<sequence>MANIGHIVAAGVSARNENTLALANLNFDFSLVKIEAPKEFLHLGKALAPWRRKDAEEGSTHRTARKLGALFEQIANPPEALVTAYGRRASEISQALDAREAGQQLGLFSDHAGIDATVLWAAAVSGKTAIAIALLACMLARIWDAPKAISIWDELVQKRKEQIQQICDGSELSHQALMAASRQDITRRDLAEWDASARSWLDIADRVKDKEHRKMEAVLLRLSLPVDNSTDVFTSVIRAWKTAMMAMENLCKGIPQRVHNGAVLLAISSWHLYPDVDVFGGGRESVVQSDSLVSPAGRLTVGLEDAHPESAMSSLFAAWQYKHFSPHFDQEKGARLIVALWKSVERIASDPSDLAPKGQAQFILSYPNHWLSLLAKAAAKLLESNKEGDATARKLVSLGAREGRSLLQTSIGDDLPPFLGLCDARNWPQFALDGKSIHLLRGLTRKLKINEANCRFIIHLGGDRWEDWSGPVESSPNLLRREASSSKVRTLRHNQPNKQDLLGRCARFIWGSGSKSVQSSNNPHEENKDDELHRLVGNESRGLYVCANAISTPKKPAKKSRAKQTRILKDMSHISTAMTLEDVISLIEADLLNTGLLVLYISCSGRPSSRDAPKSDLNVEGEIPPWMFKVGNPQSPFGVTSTGQDITQSTFDRNFGSEEHTRSEFEPSESGEQDDSESDTDEQLKQATSNLERNELLSAQRTKTPAFATSMHALSVAANIWSYLPEATISLNVIKHSLCSAPWVPEFVNYDRARGRLRVYDQSHVTHATPIVDISSAFSCIVMLETGGLIIPPAQLKNVFAISIRNTIYAAAALLADPYTHCPQHEMRMIYGNVGRPGVSMMIPPASPQLRKPKLESWRLINHEPFTDSQCDNMFGSTSLHLAFTGYEQPVVTTAEHGARDLEACYLETVVTVFDGRERVGDLDILGAIDNAVFDIMPTNTECAHSQRPSQCARWIVVASWEELLELPTGNFFLVKAHRNALARLATTVLKLELFK</sequence>
<dbReference type="Proteomes" id="UP001148614">
    <property type="component" value="Unassembled WGS sequence"/>
</dbReference>